<dbReference type="GO" id="GO:0046872">
    <property type="term" value="F:metal ion binding"/>
    <property type="evidence" value="ECO:0007669"/>
    <property type="project" value="UniProtKB-KW"/>
</dbReference>
<protein>
    <recommendedName>
        <fullName evidence="6">Succinate dehydrogenase hydrophobic membrane anchor subunit</fullName>
    </recommendedName>
</protein>
<dbReference type="SUPFAM" id="SSF81343">
    <property type="entry name" value="Fumarate reductase respiratory complex transmembrane subunits"/>
    <property type="match status" value="1"/>
</dbReference>
<dbReference type="GO" id="GO:0016020">
    <property type="term" value="C:membrane"/>
    <property type="evidence" value="ECO:0007669"/>
    <property type="project" value="UniProtKB-SubCell"/>
</dbReference>
<evidence type="ECO:0000256" key="13">
    <source>
        <dbReference type="ARBA" id="ARBA00022989"/>
    </source>
</evidence>
<dbReference type="Pfam" id="PF01127">
    <property type="entry name" value="Sdh_cyt"/>
    <property type="match status" value="1"/>
</dbReference>
<keyword evidence="8" id="KW-0816">Tricarboxylic acid cycle</keyword>
<dbReference type="UniPathway" id="UPA00223"/>
<dbReference type="OrthoDB" id="9809280at2"/>
<evidence type="ECO:0000256" key="1">
    <source>
        <dbReference type="ARBA" id="ARBA00001971"/>
    </source>
</evidence>
<dbReference type="InterPro" id="IPR014312">
    <property type="entry name" value="Succ_DH_anchor"/>
</dbReference>
<comment type="caution">
    <text evidence="17">The sequence shown here is derived from an EMBL/GenBank/DDBJ whole genome shotgun (WGS) entry which is preliminary data.</text>
</comment>
<keyword evidence="11" id="KW-0479">Metal-binding</keyword>
<dbReference type="InterPro" id="IPR000701">
    <property type="entry name" value="SuccDH_FuR_B_TM-su"/>
</dbReference>
<organism evidence="17 18">
    <name type="scientific">Sphingomonas cavernae</name>
    <dbReference type="NCBI Taxonomy" id="2320861"/>
    <lineage>
        <taxon>Bacteria</taxon>
        <taxon>Pseudomonadati</taxon>
        <taxon>Pseudomonadota</taxon>
        <taxon>Alphaproteobacteria</taxon>
        <taxon>Sphingomonadales</taxon>
        <taxon>Sphingomonadaceae</taxon>
        <taxon>Sphingomonas</taxon>
    </lineage>
</organism>
<proteinExistence type="predicted"/>
<evidence type="ECO:0000256" key="3">
    <source>
        <dbReference type="ARBA" id="ARBA00004141"/>
    </source>
</evidence>
<evidence type="ECO:0000256" key="12">
    <source>
        <dbReference type="ARBA" id="ARBA00022982"/>
    </source>
</evidence>
<evidence type="ECO:0000256" key="11">
    <source>
        <dbReference type="ARBA" id="ARBA00022723"/>
    </source>
</evidence>
<feature type="transmembrane region" description="Helical" evidence="16">
    <location>
        <begin position="30"/>
        <end position="50"/>
    </location>
</feature>
<keyword evidence="15 16" id="KW-0472">Membrane</keyword>
<comment type="function">
    <text evidence="2">Membrane-anchoring subunit of succinate dehydrogenase (SDH).</text>
</comment>
<dbReference type="GO" id="GO:0006099">
    <property type="term" value="P:tricarboxylic acid cycle"/>
    <property type="evidence" value="ECO:0007669"/>
    <property type="project" value="UniProtKB-UniPathway"/>
</dbReference>
<keyword evidence="13 16" id="KW-1133">Transmembrane helix</keyword>
<evidence type="ECO:0000256" key="4">
    <source>
        <dbReference type="ARBA" id="ARBA00005163"/>
    </source>
</evidence>
<evidence type="ECO:0000256" key="15">
    <source>
        <dbReference type="ARBA" id="ARBA00023136"/>
    </source>
</evidence>
<evidence type="ECO:0000256" key="2">
    <source>
        <dbReference type="ARBA" id="ARBA00004050"/>
    </source>
</evidence>
<feature type="transmembrane region" description="Helical" evidence="16">
    <location>
        <begin position="56"/>
        <end position="77"/>
    </location>
</feature>
<dbReference type="EMBL" id="QYUM01000003">
    <property type="protein sequence ID" value="RJF90423.1"/>
    <property type="molecule type" value="Genomic_DNA"/>
</dbReference>
<keyword evidence="10 16" id="KW-0812">Transmembrane</keyword>
<comment type="subcellular location">
    <subcellularLocation>
        <location evidence="3">Membrane</location>
        <topology evidence="3">Multi-pass membrane protein</topology>
    </subcellularLocation>
</comment>
<reference evidence="17 18" key="1">
    <citation type="submission" date="2018-09" db="EMBL/GenBank/DDBJ databases">
        <authorList>
            <person name="Zhu H."/>
        </authorList>
    </citation>
    <scope>NUCLEOTIDE SEQUENCE [LARGE SCALE GENOMIC DNA]</scope>
    <source>
        <strain evidence="17 18">K2R01-6</strain>
    </source>
</reference>
<keyword evidence="7" id="KW-0813">Transport</keyword>
<sequence length="129" mass="13697">MGSGTGIGRVRGLGSAKHGSKHWLHQRLTAAGNLVLVLWLLFSLLSLGSLEHAGVVAWLSSPLVAVPMMLMIVSVFWHLKLGMQVMMEDYVHDEGLKLLSLVAINFYAIGAAALALFSIAKIAFTGAAG</sequence>
<evidence type="ECO:0000256" key="5">
    <source>
        <dbReference type="ARBA" id="ARBA00011558"/>
    </source>
</evidence>
<keyword evidence="9" id="KW-0349">Heme</keyword>
<evidence type="ECO:0000256" key="10">
    <source>
        <dbReference type="ARBA" id="ARBA00022692"/>
    </source>
</evidence>
<dbReference type="GO" id="GO:0020037">
    <property type="term" value="F:heme binding"/>
    <property type="evidence" value="ECO:0007669"/>
    <property type="project" value="InterPro"/>
</dbReference>
<dbReference type="CDD" id="cd03495">
    <property type="entry name" value="SQR_TypeC_SdhD_like"/>
    <property type="match status" value="1"/>
</dbReference>
<comment type="cofactor">
    <cofactor evidence="1">
        <name>heme</name>
        <dbReference type="ChEBI" id="CHEBI:30413"/>
    </cofactor>
</comment>
<dbReference type="AlphaFoldDB" id="A0A418WK55"/>
<evidence type="ECO:0000256" key="14">
    <source>
        <dbReference type="ARBA" id="ARBA00023004"/>
    </source>
</evidence>
<dbReference type="Proteomes" id="UP000286100">
    <property type="component" value="Unassembled WGS sequence"/>
</dbReference>
<evidence type="ECO:0000256" key="8">
    <source>
        <dbReference type="ARBA" id="ARBA00022532"/>
    </source>
</evidence>
<accession>A0A418WK55</accession>
<evidence type="ECO:0000256" key="7">
    <source>
        <dbReference type="ARBA" id="ARBA00022448"/>
    </source>
</evidence>
<comment type="pathway">
    <text evidence="4">Carbohydrate metabolism; tricarboxylic acid cycle.</text>
</comment>
<evidence type="ECO:0000256" key="6">
    <source>
        <dbReference type="ARBA" id="ARBA00019425"/>
    </source>
</evidence>
<dbReference type="NCBIfam" id="TIGR02968">
    <property type="entry name" value="succ_dehyd_anc"/>
    <property type="match status" value="1"/>
</dbReference>
<evidence type="ECO:0000313" key="17">
    <source>
        <dbReference type="EMBL" id="RJF90423.1"/>
    </source>
</evidence>
<name>A0A418WK55_9SPHN</name>
<feature type="transmembrane region" description="Helical" evidence="16">
    <location>
        <begin position="98"/>
        <end position="124"/>
    </location>
</feature>
<evidence type="ECO:0000256" key="16">
    <source>
        <dbReference type="SAM" id="Phobius"/>
    </source>
</evidence>
<dbReference type="Gene3D" id="1.20.1300.10">
    <property type="entry name" value="Fumarate reductase/succinate dehydrogenase, transmembrane subunit"/>
    <property type="match status" value="1"/>
</dbReference>
<evidence type="ECO:0000313" key="18">
    <source>
        <dbReference type="Proteomes" id="UP000286100"/>
    </source>
</evidence>
<gene>
    <name evidence="17" type="primary">sdhD</name>
    <name evidence="17" type="ORF">D3876_09255</name>
</gene>
<keyword evidence="14" id="KW-0408">Iron</keyword>
<comment type="subunit">
    <text evidence="5">Part of an enzyme complex containing four subunits: a flavoprotein, an iron-sulfur protein, plus two membrane-anchoring proteins, SdhC and SdhD.</text>
</comment>
<dbReference type="InterPro" id="IPR034804">
    <property type="entry name" value="SQR/QFR_C/D"/>
</dbReference>
<evidence type="ECO:0000256" key="9">
    <source>
        <dbReference type="ARBA" id="ARBA00022617"/>
    </source>
</evidence>
<keyword evidence="12" id="KW-0249">Electron transport</keyword>
<keyword evidence="18" id="KW-1185">Reference proteome</keyword>
<dbReference type="RefSeq" id="WP_119761609.1">
    <property type="nucleotide sequence ID" value="NZ_QYUM01000003.1"/>
</dbReference>